<dbReference type="KEGG" id="aare:D3093_15020"/>
<dbReference type="PROSITE" id="PS51898">
    <property type="entry name" value="TYR_RECOMBINASE"/>
    <property type="match status" value="1"/>
</dbReference>
<dbReference type="InterPro" id="IPR002104">
    <property type="entry name" value="Integrase_catalytic"/>
</dbReference>
<evidence type="ECO:0000259" key="5">
    <source>
        <dbReference type="PROSITE" id="PS51898"/>
    </source>
</evidence>
<dbReference type="Proteomes" id="UP000298595">
    <property type="component" value="Plasmid p1"/>
</dbReference>
<sequence length="332" mass="34572">MALPALISGGSAVVADLETLAEQAADFAGAAIAENTRLAYRKAFRTFTTWCGETGLGPMPAAPMTVGLYLTHLATAGRTVSTMEQALAALAFVHRQAGEGFDTKHPAIANTFAGIKRTIGTAKMGKAPLVADDIRAMLATVPSSTVAGLRDRALILLGFASALRRSELMGLDLARIGTGTGYIELTSQGILVHLVRSKTDQEGQGQMVGVARGRNMATCPVRAVQAWMQASAASAGAPLFRSVNRHGRAGALRLSDRAAVDMLKRVAAAAGIDPDRVAGHSLRSGHATTAAQAGAAEDTIQRQLRHKKADTTRGYIRRATVFDGSSSAALGL</sequence>
<evidence type="ECO:0000256" key="1">
    <source>
        <dbReference type="ARBA" id="ARBA00022908"/>
    </source>
</evidence>
<dbReference type="InterPro" id="IPR011010">
    <property type="entry name" value="DNA_brk_join_enz"/>
</dbReference>
<reference evidence="7 8" key="1">
    <citation type="submission" date="2018-09" db="EMBL/GenBank/DDBJ databases">
        <title>Whole genome based analysis of evolution and adaptive divergence in Indian and Brazilian strains of Azospirillum brasilense.</title>
        <authorList>
            <person name="Singh C."/>
            <person name="Tripathi A.K."/>
        </authorList>
    </citation>
    <scope>NUCLEOTIDE SEQUENCE [LARGE SCALE GENOMIC DNA]</scope>
    <source>
        <strain evidence="7 8">MTCC4035</strain>
        <plasmid evidence="7 8">p1</plasmid>
    </source>
</reference>
<dbReference type="GO" id="GO:0003677">
    <property type="term" value="F:DNA binding"/>
    <property type="evidence" value="ECO:0007669"/>
    <property type="project" value="UniProtKB-UniRule"/>
</dbReference>
<dbReference type="Pfam" id="PF00589">
    <property type="entry name" value="Phage_integrase"/>
    <property type="match status" value="1"/>
</dbReference>
<dbReference type="PROSITE" id="PS51900">
    <property type="entry name" value="CB"/>
    <property type="match status" value="1"/>
</dbReference>
<dbReference type="RefSeq" id="WP_137116142.1">
    <property type="nucleotide sequence ID" value="NZ_CP032322.1"/>
</dbReference>
<dbReference type="InterPro" id="IPR010998">
    <property type="entry name" value="Integrase_recombinase_N"/>
</dbReference>
<evidence type="ECO:0000313" key="8">
    <source>
        <dbReference type="Proteomes" id="UP000298595"/>
    </source>
</evidence>
<dbReference type="AlphaFoldDB" id="A0A4D8PCZ3"/>
<dbReference type="InterPro" id="IPR052925">
    <property type="entry name" value="Phage_Integrase-like_Recomb"/>
</dbReference>
<keyword evidence="3" id="KW-0233">DNA recombination</keyword>
<dbReference type="EMBL" id="CP032322">
    <property type="protein sequence ID" value="QCN96653.1"/>
    <property type="molecule type" value="Genomic_DNA"/>
</dbReference>
<feature type="domain" description="Core-binding (CB)" evidence="6">
    <location>
        <begin position="18"/>
        <end position="98"/>
    </location>
</feature>
<keyword evidence="2 4" id="KW-0238">DNA-binding</keyword>
<keyword evidence="1" id="KW-0229">DNA integration</keyword>
<feature type="domain" description="Tyr recombinase" evidence="5">
    <location>
        <begin position="124"/>
        <end position="330"/>
    </location>
</feature>
<dbReference type="SUPFAM" id="SSF56349">
    <property type="entry name" value="DNA breaking-rejoining enzymes"/>
    <property type="match status" value="1"/>
</dbReference>
<evidence type="ECO:0000259" key="6">
    <source>
        <dbReference type="PROSITE" id="PS51900"/>
    </source>
</evidence>
<accession>A0A4D8PCZ3</accession>
<evidence type="ECO:0000313" key="7">
    <source>
        <dbReference type="EMBL" id="QCN96653.1"/>
    </source>
</evidence>
<evidence type="ECO:0000256" key="2">
    <source>
        <dbReference type="ARBA" id="ARBA00023125"/>
    </source>
</evidence>
<evidence type="ECO:0000256" key="3">
    <source>
        <dbReference type="ARBA" id="ARBA00023172"/>
    </source>
</evidence>
<dbReference type="CDD" id="cd00799">
    <property type="entry name" value="INT_Cre_C"/>
    <property type="match status" value="1"/>
</dbReference>
<dbReference type="GO" id="GO:0006310">
    <property type="term" value="P:DNA recombination"/>
    <property type="evidence" value="ECO:0007669"/>
    <property type="project" value="UniProtKB-KW"/>
</dbReference>
<dbReference type="SUPFAM" id="SSF47823">
    <property type="entry name" value="lambda integrase-like, N-terminal domain"/>
    <property type="match status" value="1"/>
</dbReference>
<dbReference type="GO" id="GO:0015074">
    <property type="term" value="P:DNA integration"/>
    <property type="evidence" value="ECO:0007669"/>
    <property type="project" value="UniProtKB-KW"/>
</dbReference>
<dbReference type="Gene3D" id="1.10.443.10">
    <property type="entry name" value="Intergrase catalytic core"/>
    <property type="match status" value="1"/>
</dbReference>
<dbReference type="InterPro" id="IPR044068">
    <property type="entry name" value="CB"/>
</dbReference>
<evidence type="ECO:0000256" key="4">
    <source>
        <dbReference type="PROSITE-ProRule" id="PRU01248"/>
    </source>
</evidence>
<proteinExistence type="predicted"/>
<geneLocation type="plasmid" evidence="7 8">
    <name>p1</name>
</geneLocation>
<organism evidence="7 8">
    <name type="scientific">Azospirillum argentinense</name>
    <dbReference type="NCBI Taxonomy" id="2970906"/>
    <lineage>
        <taxon>Bacteria</taxon>
        <taxon>Pseudomonadati</taxon>
        <taxon>Pseudomonadota</taxon>
        <taxon>Alphaproteobacteria</taxon>
        <taxon>Rhodospirillales</taxon>
        <taxon>Azospirillaceae</taxon>
        <taxon>Azospirillum</taxon>
    </lineage>
</organism>
<name>A0A4D8PCZ3_9PROT</name>
<dbReference type="InterPro" id="IPR013762">
    <property type="entry name" value="Integrase-like_cat_sf"/>
</dbReference>
<dbReference type="Gene3D" id="1.10.150.130">
    <property type="match status" value="1"/>
</dbReference>
<gene>
    <name evidence="7" type="ORF">D3093_15020</name>
</gene>
<dbReference type="PANTHER" id="PTHR34605">
    <property type="entry name" value="PHAGE_INTEGRASE DOMAIN-CONTAINING PROTEIN"/>
    <property type="match status" value="1"/>
</dbReference>
<dbReference type="PANTHER" id="PTHR34605:SF4">
    <property type="entry name" value="DNA ADENINE METHYLTRANSFERASE"/>
    <property type="match status" value="1"/>
</dbReference>
<protein>
    <submittedName>
        <fullName evidence="7">Integrase</fullName>
    </submittedName>
</protein>
<keyword evidence="7" id="KW-0614">Plasmid</keyword>